<feature type="region of interest" description="Disordered" evidence="1">
    <location>
        <begin position="107"/>
        <end position="176"/>
    </location>
</feature>
<sequence length="176" mass="19473">MARRARPKGKRSGEGQYVPLPYAQLKSPAWRSLSGAAVKVWLELHTRYNGSNNGKLHLSMSEAAEILGLGKATIKRAFDELEAKGFLALEVPGNWYSRRAHDWRLTSKPTEGPSGKVTATFDWKGWRPPKKQKQGSEMEPSRGRMVPYENQPSAFGSATEPVAPVSGRRLGSGMEH</sequence>
<reference evidence="2" key="1">
    <citation type="journal article" date="2014" name="Int. J. Syst. Evol. Microbiol.">
        <title>Complete genome of a new Firmicutes species belonging to the dominant human colonic microbiota ('Ruminococcus bicirculans') reveals two chromosomes and a selective capacity to utilize plant glucans.</title>
        <authorList>
            <consortium name="NISC Comparative Sequencing Program"/>
            <person name="Wegmann U."/>
            <person name="Louis P."/>
            <person name="Goesmann A."/>
            <person name="Henrissat B."/>
            <person name="Duncan S.H."/>
            <person name="Flint H.J."/>
        </authorList>
    </citation>
    <scope>NUCLEOTIDE SEQUENCE</scope>
    <source>
        <strain evidence="2">NBRC 109915</strain>
    </source>
</reference>
<dbReference type="Gene3D" id="1.10.10.10">
    <property type="entry name" value="Winged helix-like DNA-binding domain superfamily/Winged helix DNA-binding domain"/>
    <property type="match status" value="1"/>
</dbReference>
<name>A0ABQ5VF11_9RHOB</name>
<dbReference type="RefSeq" id="WP_284370391.1">
    <property type="nucleotide sequence ID" value="NZ_BSNL01000001.1"/>
</dbReference>
<proteinExistence type="predicted"/>
<dbReference type="EMBL" id="BSNL01000001">
    <property type="protein sequence ID" value="GLQ25782.1"/>
    <property type="molecule type" value="Genomic_DNA"/>
</dbReference>
<organism evidence="2 3">
    <name type="scientific">Sulfitobacter pacificus</name>
    <dbReference type="NCBI Taxonomy" id="1499314"/>
    <lineage>
        <taxon>Bacteria</taxon>
        <taxon>Pseudomonadati</taxon>
        <taxon>Pseudomonadota</taxon>
        <taxon>Alphaproteobacteria</taxon>
        <taxon>Rhodobacterales</taxon>
        <taxon>Roseobacteraceae</taxon>
        <taxon>Sulfitobacter</taxon>
    </lineage>
</organism>
<dbReference type="InterPro" id="IPR036388">
    <property type="entry name" value="WH-like_DNA-bd_sf"/>
</dbReference>
<reference evidence="2" key="2">
    <citation type="submission" date="2023-01" db="EMBL/GenBank/DDBJ databases">
        <title>Draft genome sequence of Sulfitobacter pacificus strain NBRC 109915.</title>
        <authorList>
            <person name="Sun Q."/>
            <person name="Mori K."/>
        </authorList>
    </citation>
    <scope>NUCLEOTIDE SEQUENCE</scope>
    <source>
        <strain evidence="2">NBRC 109915</strain>
    </source>
</reference>
<evidence type="ECO:0000256" key="1">
    <source>
        <dbReference type="SAM" id="MobiDB-lite"/>
    </source>
</evidence>
<accession>A0ABQ5VF11</accession>
<evidence type="ECO:0008006" key="4">
    <source>
        <dbReference type="Google" id="ProtNLM"/>
    </source>
</evidence>
<dbReference type="Proteomes" id="UP001161388">
    <property type="component" value="Unassembled WGS sequence"/>
</dbReference>
<evidence type="ECO:0000313" key="2">
    <source>
        <dbReference type="EMBL" id="GLQ25782.1"/>
    </source>
</evidence>
<dbReference type="SUPFAM" id="SSF46785">
    <property type="entry name" value="Winged helix' DNA-binding domain"/>
    <property type="match status" value="1"/>
</dbReference>
<keyword evidence="3" id="KW-1185">Reference proteome</keyword>
<gene>
    <name evidence="2" type="ORF">GCM10007927_05850</name>
</gene>
<evidence type="ECO:0000313" key="3">
    <source>
        <dbReference type="Proteomes" id="UP001161388"/>
    </source>
</evidence>
<comment type="caution">
    <text evidence="2">The sequence shown here is derived from an EMBL/GenBank/DDBJ whole genome shotgun (WGS) entry which is preliminary data.</text>
</comment>
<dbReference type="Pfam" id="PF13730">
    <property type="entry name" value="HTH_36"/>
    <property type="match status" value="1"/>
</dbReference>
<dbReference type="InterPro" id="IPR036390">
    <property type="entry name" value="WH_DNA-bd_sf"/>
</dbReference>
<protein>
    <recommendedName>
        <fullName evidence="4">Helix-turn-helix domain-containing protein</fullName>
    </recommendedName>
</protein>